<evidence type="ECO:0000313" key="2">
    <source>
        <dbReference type="EMBL" id="GGC19164.1"/>
    </source>
</evidence>
<sequence>MKPKVKYKKHTGPFDIIGDVHGCIEELTELLHKLEYSVEECPYDEKNFGFKVTHSRGRKLIFVGDLVNKGPDSLHVLKLAMSMVNQEIAFSVKGNHEVKLENMLNGESIKKGSSIEKTAKQLKKETRSFRTILVNFINGLPAHSVFDEGKLAVVHAGIKKKMLGKKSVIVEEFCINGEPKDDLDKTKVPVRFPWAKKYSGKAMVVYGHTPVAETDWINNTINIDTGCAYGGFLTALRYPEKELVSVKALKTYAEVPNVLQISRKNT</sequence>
<gene>
    <name evidence="2" type="ORF">GCM10011506_00230</name>
</gene>
<dbReference type="InterPro" id="IPR041780">
    <property type="entry name" value="MPP_PrpE-like"/>
</dbReference>
<dbReference type="InterPro" id="IPR050126">
    <property type="entry name" value="Ap4A_hydrolase"/>
</dbReference>
<reference evidence="3" key="1">
    <citation type="journal article" date="2019" name="Int. J. Syst. Evol. Microbiol.">
        <title>The Global Catalogue of Microorganisms (GCM) 10K type strain sequencing project: providing services to taxonomists for standard genome sequencing and annotation.</title>
        <authorList>
            <consortium name="The Broad Institute Genomics Platform"/>
            <consortium name="The Broad Institute Genome Sequencing Center for Infectious Disease"/>
            <person name="Wu L."/>
            <person name="Ma J."/>
        </authorList>
    </citation>
    <scope>NUCLEOTIDE SEQUENCE [LARGE SCALE GENOMIC DNA]</scope>
    <source>
        <strain evidence="3">CGMCC 1.10832</strain>
    </source>
</reference>
<keyword evidence="3" id="KW-1185">Reference proteome</keyword>
<dbReference type="PANTHER" id="PTHR42850:SF7">
    <property type="entry name" value="BIS(5'-NUCLEOSYL)-TETRAPHOSPHATASE PRPE [ASYMMETRICAL]"/>
    <property type="match status" value="1"/>
</dbReference>
<name>A0ABQ1L589_9BACT</name>
<dbReference type="Pfam" id="PF00149">
    <property type="entry name" value="Metallophos"/>
    <property type="match status" value="1"/>
</dbReference>
<dbReference type="Proteomes" id="UP000636010">
    <property type="component" value="Unassembled WGS sequence"/>
</dbReference>
<proteinExistence type="predicted"/>
<evidence type="ECO:0000259" key="1">
    <source>
        <dbReference type="Pfam" id="PF00149"/>
    </source>
</evidence>
<dbReference type="InterPro" id="IPR029052">
    <property type="entry name" value="Metallo-depent_PP-like"/>
</dbReference>
<dbReference type="Gene3D" id="3.60.21.10">
    <property type="match status" value="1"/>
</dbReference>
<accession>A0ABQ1L589</accession>
<evidence type="ECO:0000313" key="3">
    <source>
        <dbReference type="Proteomes" id="UP000636010"/>
    </source>
</evidence>
<comment type="caution">
    <text evidence="2">The sequence shown here is derived from an EMBL/GenBank/DDBJ whole genome shotgun (WGS) entry which is preliminary data.</text>
</comment>
<dbReference type="CDD" id="cd07423">
    <property type="entry name" value="MPP_Prp_like"/>
    <property type="match status" value="1"/>
</dbReference>
<dbReference type="PANTHER" id="PTHR42850">
    <property type="entry name" value="METALLOPHOSPHOESTERASE"/>
    <property type="match status" value="1"/>
</dbReference>
<protein>
    <recommendedName>
        <fullName evidence="1">Calcineurin-like phosphoesterase domain-containing protein</fullName>
    </recommendedName>
</protein>
<dbReference type="RefSeq" id="WP_188459763.1">
    <property type="nucleotide sequence ID" value="NZ_BAABHU010000001.1"/>
</dbReference>
<feature type="domain" description="Calcineurin-like phosphoesterase" evidence="1">
    <location>
        <begin position="13"/>
        <end position="212"/>
    </location>
</feature>
<organism evidence="2 3">
    <name type="scientific">Marivirga lumbricoides</name>
    <dbReference type="NCBI Taxonomy" id="1046115"/>
    <lineage>
        <taxon>Bacteria</taxon>
        <taxon>Pseudomonadati</taxon>
        <taxon>Bacteroidota</taxon>
        <taxon>Cytophagia</taxon>
        <taxon>Cytophagales</taxon>
        <taxon>Marivirgaceae</taxon>
        <taxon>Marivirga</taxon>
    </lineage>
</organism>
<dbReference type="InterPro" id="IPR004843">
    <property type="entry name" value="Calcineurin-like_PHP"/>
</dbReference>
<dbReference type="SUPFAM" id="SSF56300">
    <property type="entry name" value="Metallo-dependent phosphatases"/>
    <property type="match status" value="1"/>
</dbReference>
<dbReference type="EMBL" id="BMEC01000001">
    <property type="protein sequence ID" value="GGC19164.1"/>
    <property type="molecule type" value="Genomic_DNA"/>
</dbReference>